<evidence type="ECO:0000313" key="8">
    <source>
        <dbReference type="Proteomes" id="UP000242469"/>
    </source>
</evidence>
<dbReference type="Pfam" id="PF02775">
    <property type="entry name" value="TPP_enzyme_C"/>
    <property type="match status" value="1"/>
</dbReference>
<organism evidence="7 8">
    <name type="scientific">Marinobacterium iners DSM 11526</name>
    <dbReference type="NCBI Taxonomy" id="1122198"/>
    <lineage>
        <taxon>Bacteria</taxon>
        <taxon>Pseudomonadati</taxon>
        <taxon>Pseudomonadota</taxon>
        <taxon>Gammaproteobacteria</taxon>
        <taxon>Oceanospirillales</taxon>
        <taxon>Oceanospirillaceae</taxon>
        <taxon>Marinobacterium</taxon>
    </lineage>
</organism>
<dbReference type="CDD" id="cd07035">
    <property type="entry name" value="TPP_PYR_POX_like"/>
    <property type="match status" value="1"/>
</dbReference>
<dbReference type="PROSITE" id="PS00187">
    <property type="entry name" value="TPP_ENZYMES"/>
    <property type="match status" value="1"/>
</dbReference>
<gene>
    <name evidence="7" type="ORF">SAMN02745729_12724</name>
</gene>
<dbReference type="Gene3D" id="3.40.50.1220">
    <property type="entry name" value="TPP-binding domain"/>
    <property type="match status" value="1"/>
</dbReference>
<dbReference type="GO" id="GO:0019752">
    <property type="term" value="P:carboxylic acid metabolic process"/>
    <property type="evidence" value="ECO:0007669"/>
    <property type="project" value="UniProtKB-ARBA"/>
</dbReference>
<dbReference type="InterPro" id="IPR012000">
    <property type="entry name" value="Thiamin_PyroP_enz_cen_dom"/>
</dbReference>
<dbReference type="GO" id="GO:0050660">
    <property type="term" value="F:flavin adenine dinucleotide binding"/>
    <property type="evidence" value="ECO:0007669"/>
    <property type="project" value="TreeGrafter"/>
</dbReference>
<dbReference type="SUPFAM" id="SSF52518">
    <property type="entry name" value="Thiamin diphosphate-binding fold (THDP-binding)"/>
    <property type="match status" value="2"/>
</dbReference>
<proteinExistence type="inferred from homology"/>
<dbReference type="EMBL" id="FNRJ01000027">
    <property type="protein sequence ID" value="SEB16585.1"/>
    <property type="molecule type" value="Genomic_DNA"/>
</dbReference>
<dbReference type="InterPro" id="IPR000399">
    <property type="entry name" value="TPP-bd_CS"/>
</dbReference>
<dbReference type="Pfam" id="PF00205">
    <property type="entry name" value="TPP_enzyme_M"/>
    <property type="match status" value="1"/>
</dbReference>
<feature type="domain" description="Thiamine pyrophosphate enzyme central" evidence="4">
    <location>
        <begin position="194"/>
        <end position="329"/>
    </location>
</feature>
<feature type="domain" description="Thiamine pyrophosphate enzyme N-terminal TPP-binding" evidence="6">
    <location>
        <begin position="7"/>
        <end position="107"/>
    </location>
</feature>
<feature type="domain" description="Thiamine pyrophosphate enzyme TPP-binding" evidence="5">
    <location>
        <begin position="392"/>
        <end position="525"/>
    </location>
</feature>
<dbReference type="SUPFAM" id="SSF52467">
    <property type="entry name" value="DHS-like NAD/FAD-binding domain"/>
    <property type="match status" value="1"/>
</dbReference>
<dbReference type="GO" id="GO:0000287">
    <property type="term" value="F:magnesium ion binding"/>
    <property type="evidence" value="ECO:0007669"/>
    <property type="project" value="InterPro"/>
</dbReference>
<dbReference type="GO" id="GO:0030976">
    <property type="term" value="F:thiamine pyrophosphate binding"/>
    <property type="evidence" value="ECO:0007669"/>
    <property type="project" value="InterPro"/>
</dbReference>
<dbReference type="InterPro" id="IPR029035">
    <property type="entry name" value="DHS-like_NAD/FAD-binding_dom"/>
</dbReference>
<dbReference type="InterPro" id="IPR011766">
    <property type="entry name" value="TPP_enzyme_TPP-bd"/>
</dbReference>
<dbReference type="NCBIfam" id="NF005485">
    <property type="entry name" value="PRK07092.1"/>
    <property type="match status" value="1"/>
</dbReference>
<dbReference type="Gene3D" id="3.40.50.970">
    <property type="match status" value="2"/>
</dbReference>
<protein>
    <submittedName>
        <fullName evidence="7">Benzoylformate decarboxylase</fullName>
    </submittedName>
</protein>
<dbReference type="InterPro" id="IPR045229">
    <property type="entry name" value="TPP_enz"/>
</dbReference>
<evidence type="ECO:0000259" key="6">
    <source>
        <dbReference type="Pfam" id="PF02776"/>
    </source>
</evidence>
<dbReference type="RefSeq" id="WP_254775083.1">
    <property type="nucleotide sequence ID" value="NZ_FNRJ01000027.1"/>
</dbReference>
<dbReference type="STRING" id="1122198.SAMN02745729_12724"/>
<evidence type="ECO:0000256" key="1">
    <source>
        <dbReference type="ARBA" id="ARBA00007812"/>
    </source>
</evidence>
<dbReference type="Proteomes" id="UP000242469">
    <property type="component" value="Unassembled WGS sequence"/>
</dbReference>
<evidence type="ECO:0000259" key="4">
    <source>
        <dbReference type="Pfam" id="PF00205"/>
    </source>
</evidence>
<sequence length="527" mass="56653">MTKQVPTVKDAVYQILRNHKIDTVFGNPGSNELHFLKDFPADFQYVLCLDEGVVVGMADGYAQASGQPSFVNLHSAAGTGNAMGALTNSRNSHSPIVVTSGQQARSMVFSDPLLKNTDATTLPKPLVKDSYEPLSPQEVPYSINRAINLAVSDAPGPVYVSIPYDDWEEPVRENLDLLLDRKVVQVACVDPSTIQDLRERIAQAQSPVLVLGPEVDSAGCNELVARLAERMNAPAWVAPSAPRCPFPTSHRCFAGILPAGEASLCDKIKSHDFILVIGGPVFRYHQKDPGALLPQGAQLVHVTSDADEAARAPMGDALITGIQPFVEQLYAALPEKEADCPVFKQDVVRNTDDGAALTVENLFDCVEEIAPANSIYLNEATSTLATLWSRLTMATSGSYYFAAAGGLGFALPAALGVQMACPGRQVIAFIGDGSMHYSISALWTAVRYQIPAIFIVLNNNGYMALRWFAELFDVDSAPGLEIEGVDFVKIAEGYGVKSEHVDSLKSFKLSLAAALESNGPSLIEVKL</sequence>
<reference evidence="8" key="1">
    <citation type="submission" date="2016-10" db="EMBL/GenBank/DDBJ databases">
        <authorList>
            <person name="Varghese N."/>
            <person name="Submissions S."/>
        </authorList>
    </citation>
    <scope>NUCLEOTIDE SEQUENCE [LARGE SCALE GENOMIC DNA]</scope>
    <source>
        <strain evidence="8">DSM 11526</strain>
    </source>
</reference>
<evidence type="ECO:0000256" key="3">
    <source>
        <dbReference type="RuleBase" id="RU362132"/>
    </source>
</evidence>
<name>A0A1H4H454_9GAMM</name>
<dbReference type="GO" id="GO:0003984">
    <property type="term" value="F:acetolactate synthase activity"/>
    <property type="evidence" value="ECO:0007669"/>
    <property type="project" value="TreeGrafter"/>
</dbReference>
<dbReference type="CDD" id="cd02002">
    <property type="entry name" value="TPP_BFDC"/>
    <property type="match status" value="1"/>
</dbReference>
<dbReference type="PANTHER" id="PTHR18968">
    <property type="entry name" value="THIAMINE PYROPHOSPHATE ENZYMES"/>
    <property type="match status" value="1"/>
</dbReference>
<dbReference type="AlphaFoldDB" id="A0A1H4H454"/>
<keyword evidence="2 3" id="KW-0786">Thiamine pyrophosphate</keyword>
<dbReference type="InterPro" id="IPR012001">
    <property type="entry name" value="Thiamin_PyroP_enz_TPP-bd_dom"/>
</dbReference>
<dbReference type="PANTHER" id="PTHR18968:SF133">
    <property type="entry name" value="BENZOYLFORMATE DECARBOXYLASE"/>
    <property type="match status" value="1"/>
</dbReference>
<dbReference type="InterPro" id="IPR029061">
    <property type="entry name" value="THDP-binding"/>
</dbReference>
<comment type="similarity">
    <text evidence="1 3">Belongs to the TPP enzyme family.</text>
</comment>
<dbReference type="Pfam" id="PF02776">
    <property type="entry name" value="TPP_enzyme_N"/>
    <property type="match status" value="1"/>
</dbReference>
<evidence type="ECO:0000259" key="5">
    <source>
        <dbReference type="Pfam" id="PF02775"/>
    </source>
</evidence>
<evidence type="ECO:0000256" key="2">
    <source>
        <dbReference type="ARBA" id="ARBA00023052"/>
    </source>
</evidence>
<evidence type="ECO:0000313" key="7">
    <source>
        <dbReference type="EMBL" id="SEB16585.1"/>
    </source>
</evidence>
<keyword evidence="8" id="KW-1185">Reference proteome</keyword>
<accession>A0A1H4H454</accession>